<evidence type="ECO:0000256" key="4">
    <source>
        <dbReference type="ARBA" id="ARBA00022475"/>
    </source>
</evidence>
<reference evidence="14" key="1">
    <citation type="submission" date="2017-05" db="EMBL/GenBank/DDBJ databases">
        <authorList>
            <person name="Lin X."/>
        </authorList>
    </citation>
    <scope>NUCLEOTIDE SEQUENCE [LARGE SCALE GENOMIC DNA]</scope>
    <source>
        <strain evidence="14">JLT2012</strain>
    </source>
</reference>
<comment type="caution">
    <text evidence="13">The sequence shown here is derived from an EMBL/GenBank/DDBJ whole genome shotgun (WGS) entry which is preliminary data.</text>
</comment>
<name>A0A219B7F5_9SPHN</name>
<dbReference type="PANTHER" id="PTHR46494:SF3">
    <property type="entry name" value="ZINC TRANSPORT PROTEIN ZNTB"/>
    <property type="match status" value="1"/>
</dbReference>
<dbReference type="GO" id="GO:0015095">
    <property type="term" value="F:magnesium ion transmembrane transporter activity"/>
    <property type="evidence" value="ECO:0007669"/>
    <property type="project" value="TreeGrafter"/>
</dbReference>
<dbReference type="Pfam" id="PF01544">
    <property type="entry name" value="CorA"/>
    <property type="match status" value="1"/>
</dbReference>
<keyword evidence="11" id="KW-0175">Coiled coil</keyword>
<sequence length="339" mass="38218">MTPNMPHTRSRAEEIVEDRGLLFAVQMDGKGGGSLVGWNDIQSWERTHGPLWAHVDAGSAEVRRWLTEESGLTPVTIDALLDPSARPRVFAGRNGFATILRGVNLNPGAEREDMVAMRIWSDGDRVITLRHDYLRTPRIILDSILAGQGPTSAPALYEGLIDRLIDFFGGAIEDYEARIDRMETDVADDPDVDVMRRELTDIRQDLAQVRRYMSPQRHALQRLLDAPPVWLEEKQLLLLRESVDQFEHYVEELDEYRERALVVKDDIQNLMDEKMNRNMYILSIVAAVFLPLGFLTGLLGINVGGMPGVESGEAFWITCGVLAIVLVAEVALFRRLGWL</sequence>
<evidence type="ECO:0000256" key="7">
    <source>
        <dbReference type="ARBA" id="ARBA00022833"/>
    </source>
</evidence>
<gene>
    <name evidence="13" type="ORF">B5C34_11845</name>
</gene>
<dbReference type="OrthoDB" id="9803484at2"/>
<organism evidence="13 14">
    <name type="scientific">Pacificimonas flava</name>
    <dbReference type="NCBI Taxonomy" id="1234595"/>
    <lineage>
        <taxon>Bacteria</taxon>
        <taxon>Pseudomonadati</taxon>
        <taxon>Pseudomonadota</taxon>
        <taxon>Alphaproteobacteria</taxon>
        <taxon>Sphingomonadales</taxon>
        <taxon>Sphingosinicellaceae</taxon>
        <taxon>Pacificimonas</taxon>
    </lineage>
</organism>
<keyword evidence="4" id="KW-1003">Cell membrane</keyword>
<evidence type="ECO:0000256" key="8">
    <source>
        <dbReference type="ARBA" id="ARBA00022989"/>
    </source>
</evidence>
<evidence type="ECO:0000256" key="6">
    <source>
        <dbReference type="ARBA" id="ARBA00022692"/>
    </source>
</evidence>
<dbReference type="Gene3D" id="3.30.460.20">
    <property type="entry name" value="CorA soluble domain-like"/>
    <property type="match status" value="1"/>
</dbReference>
<proteinExistence type="inferred from homology"/>
<dbReference type="EMBL" id="NFZT01000001">
    <property type="protein sequence ID" value="OWV34083.1"/>
    <property type="molecule type" value="Genomic_DNA"/>
</dbReference>
<comment type="subcellular location">
    <subcellularLocation>
        <location evidence="1">Cell membrane</location>
        <topology evidence="1">Multi-pass membrane protein</topology>
    </subcellularLocation>
</comment>
<evidence type="ECO:0000313" key="13">
    <source>
        <dbReference type="EMBL" id="OWV34083.1"/>
    </source>
</evidence>
<evidence type="ECO:0000256" key="11">
    <source>
        <dbReference type="SAM" id="Coils"/>
    </source>
</evidence>
<keyword evidence="7" id="KW-0862">Zinc</keyword>
<keyword evidence="5" id="KW-0997">Cell inner membrane</keyword>
<evidence type="ECO:0000256" key="12">
    <source>
        <dbReference type="SAM" id="Phobius"/>
    </source>
</evidence>
<feature type="transmembrane region" description="Helical" evidence="12">
    <location>
        <begin position="280"/>
        <end position="302"/>
    </location>
</feature>
<evidence type="ECO:0000256" key="1">
    <source>
        <dbReference type="ARBA" id="ARBA00004651"/>
    </source>
</evidence>
<feature type="coiled-coil region" evidence="11">
    <location>
        <begin position="239"/>
        <end position="273"/>
    </location>
</feature>
<evidence type="ECO:0000256" key="9">
    <source>
        <dbReference type="ARBA" id="ARBA00023065"/>
    </source>
</evidence>
<dbReference type="CDD" id="cd12833">
    <property type="entry name" value="ZntB-like_1"/>
    <property type="match status" value="1"/>
</dbReference>
<dbReference type="GO" id="GO:0005886">
    <property type="term" value="C:plasma membrane"/>
    <property type="evidence" value="ECO:0007669"/>
    <property type="project" value="UniProtKB-SubCell"/>
</dbReference>
<feature type="transmembrane region" description="Helical" evidence="12">
    <location>
        <begin position="314"/>
        <end position="333"/>
    </location>
</feature>
<keyword evidence="14" id="KW-1185">Reference proteome</keyword>
<dbReference type="Gene3D" id="1.20.58.340">
    <property type="entry name" value="Magnesium transport protein CorA, transmembrane region"/>
    <property type="match status" value="2"/>
</dbReference>
<dbReference type="PANTHER" id="PTHR46494">
    <property type="entry name" value="CORA FAMILY METAL ION TRANSPORTER (EUROFUNG)"/>
    <property type="match status" value="1"/>
</dbReference>
<dbReference type="InterPro" id="IPR045863">
    <property type="entry name" value="CorA_TM1_TM2"/>
</dbReference>
<evidence type="ECO:0000313" key="14">
    <source>
        <dbReference type="Proteomes" id="UP000198462"/>
    </source>
</evidence>
<dbReference type="SUPFAM" id="SSF144083">
    <property type="entry name" value="Magnesium transport protein CorA, transmembrane region"/>
    <property type="match status" value="1"/>
</dbReference>
<evidence type="ECO:0000256" key="10">
    <source>
        <dbReference type="ARBA" id="ARBA00023136"/>
    </source>
</evidence>
<dbReference type="SUPFAM" id="SSF143865">
    <property type="entry name" value="CorA soluble domain-like"/>
    <property type="match status" value="1"/>
</dbReference>
<dbReference type="GO" id="GO:0000287">
    <property type="term" value="F:magnesium ion binding"/>
    <property type="evidence" value="ECO:0007669"/>
    <property type="project" value="TreeGrafter"/>
</dbReference>
<comment type="similarity">
    <text evidence="2">Belongs to the CorA metal ion transporter (MIT) (TC 1.A.35) family.</text>
</comment>
<evidence type="ECO:0008006" key="15">
    <source>
        <dbReference type="Google" id="ProtNLM"/>
    </source>
</evidence>
<dbReference type="Proteomes" id="UP000198462">
    <property type="component" value="Unassembled WGS sequence"/>
</dbReference>
<dbReference type="InterPro" id="IPR045861">
    <property type="entry name" value="CorA_cytoplasmic_dom"/>
</dbReference>
<keyword evidence="9" id="KW-0406">Ion transport</keyword>
<dbReference type="AlphaFoldDB" id="A0A219B7F5"/>
<evidence type="ECO:0000256" key="3">
    <source>
        <dbReference type="ARBA" id="ARBA00022448"/>
    </source>
</evidence>
<keyword evidence="3" id="KW-0813">Transport</keyword>
<evidence type="ECO:0000256" key="2">
    <source>
        <dbReference type="ARBA" id="ARBA00009765"/>
    </source>
</evidence>
<dbReference type="GO" id="GO:0050897">
    <property type="term" value="F:cobalt ion binding"/>
    <property type="evidence" value="ECO:0007669"/>
    <property type="project" value="TreeGrafter"/>
</dbReference>
<accession>A0A219B7F5</accession>
<evidence type="ECO:0000256" key="5">
    <source>
        <dbReference type="ARBA" id="ARBA00022519"/>
    </source>
</evidence>
<keyword evidence="10 12" id="KW-0472">Membrane</keyword>
<keyword evidence="6 12" id="KW-0812">Transmembrane</keyword>
<keyword evidence="8 12" id="KW-1133">Transmembrane helix</keyword>
<protein>
    <recommendedName>
        <fullName evidence="15">Zinc transporter ZntB</fullName>
    </recommendedName>
</protein>
<dbReference type="InterPro" id="IPR002523">
    <property type="entry name" value="MgTranspt_CorA/ZnTranspt_ZntB"/>
</dbReference>
<dbReference type="GO" id="GO:0015087">
    <property type="term" value="F:cobalt ion transmembrane transporter activity"/>
    <property type="evidence" value="ECO:0007669"/>
    <property type="project" value="TreeGrafter"/>
</dbReference>